<dbReference type="InterPro" id="IPR050083">
    <property type="entry name" value="HtpX_protease"/>
</dbReference>
<dbReference type="GO" id="GO:0004222">
    <property type="term" value="F:metalloendopeptidase activity"/>
    <property type="evidence" value="ECO:0007669"/>
    <property type="project" value="InterPro"/>
</dbReference>
<keyword evidence="8 13" id="KW-1133">Transmembrane helix</keyword>
<keyword evidence="3 11" id="KW-0645">Protease</keyword>
<dbReference type="CDD" id="cd07325">
    <property type="entry name" value="M48_Ste24p_like"/>
    <property type="match status" value="1"/>
</dbReference>
<dbReference type="AlphaFoldDB" id="A0A9D1H0J8"/>
<keyword evidence="10 13" id="KW-0472">Membrane</keyword>
<keyword evidence="4 13" id="KW-0812">Transmembrane</keyword>
<keyword evidence="9 11" id="KW-0482">Metalloprotease</keyword>
<feature type="transmembrane region" description="Helical" evidence="13">
    <location>
        <begin position="43"/>
        <end position="69"/>
    </location>
</feature>
<feature type="non-terminal residue" evidence="15">
    <location>
        <position position="352"/>
    </location>
</feature>
<dbReference type="EMBL" id="DVLP01000439">
    <property type="protein sequence ID" value="HIT76919.1"/>
    <property type="molecule type" value="Genomic_DNA"/>
</dbReference>
<reference evidence="15" key="1">
    <citation type="submission" date="2020-10" db="EMBL/GenBank/DDBJ databases">
        <authorList>
            <person name="Gilroy R."/>
        </authorList>
    </citation>
    <scope>NUCLEOTIDE SEQUENCE</scope>
    <source>
        <strain evidence="15">ChiGjej1B1-24693</strain>
    </source>
</reference>
<evidence type="ECO:0000256" key="8">
    <source>
        <dbReference type="ARBA" id="ARBA00022989"/>
    </source>
</evidence>
<feature type="region of interest" description="Disordered" evidence="12">
    <location>
        <begin position="311"/>
        <end position="338"/>
    </location>
</feature>
<evidence type="ECO:0000313" key="16">
    <source>
        <dbReference type="Proteomes" id="UP000886842"/>
    </source>
</evidence>
<comment type="cofactor">
    <cofactor evidence="11">
        <name>Zn(2+)</name>
        <dbReference type="ChEBI" id="CHEBI:29105"/>
    </cofactor>
    <text evidence="11">Binds 1 zinc ion per subunit.</text>
</comment>
<reference evidence="15" key="2">
    <citation type="journal article" date="2021" name="PeerJ">
        <title>Extensive microbial diversity within the chicken gut microbiome revealed by metagenomics and culture.</title>
        <authorList>
            <person name="Gilroy R."/>
            <person name="Ravi A."/>
            <person name="Getino M."/>
            <person name="Pursley I."/>
            <person name="Horton D.L."/>
            <person name="Alikhan N.F."/>
            <person name="Baker D."/>
            <person name="Gharbi K."/>
            <person name="Hall N."/>
            <person name="Watson M."/>
            <person name="Adriaenssens E.M."/>
            <person name="Foster-Nyarko E."/>
            <person name="Jarju S."/>
            <person name="Secka A."/>
            <person name="Antonio M."/>
            <person name="Oren A."/>
            <person name="Chaudhuri R.R."/>
            <person name="La Ragione R."/>
            <person name="Hildebrand F."/>
            <person name="Pallen M.J."/>
        </authorList>
    </citation>
    <scope>NUCLEOTIDE SEQUENCE</scope>
    <source>
        <strain evidence="15">ChiGjej1B1-24693</strain>
    </source>
</reference>
<gene>
    <name evidence="15" type="ORF">IAA98_15170</name>
</gene>
<feature type="domain" description="Peptidase M48" evidence="14">
    <location>
        <begin position="219"/>
        <end position="306"/>
    </location>
</feature>
<keyword evidence="5" id="KW-0479">Metal-binding</keyword>
<comment type="similarity">
    <text evidence="11">Belongs to the peptidase M48 family.</text>
</comment>
<evidence type="ECO:0000256" key="5">
    <source>
        <dbReference type="ARBA" id="ARBA00022723"/>
    </source>
</evidence>
<evidence type="ECO:0000256" key="13">
    <source>
        <dbReference type="SAM" id="Phobius"/>
    </source>
</evidence>
<proteinExistence type="inferred from homology"/>
<comment type="subcellular location">
    <subcellularLocation>
        <location evidence="1">Cell membrane</location>
        <topology evidence="1">Multi-pass membrane protein</topology>
    </subcellularLocation>
</comment>
<dbReference type="InterPro" id="IPR001915">
    <property type="entry name" value="Peptidase_M48"/>
</dbReference>
<evidence type="ECO:0000256" key="7">
    <source>
        <dbReference type="ARBA" id="ARBA00022833"/>
    </source>
</evidence>
<evidence type="ECO:0000256" key="4">
    <source>
        <dbReference type="ARBA" id="ARBA00022692"/>
    </source>
</evidence>
<evidence type="ECO:0000256" key="11">
    <source>
        <dbReference type="RuleBase" id="RU003983"/>
    </source>
</evidence>
<dbReference type="PANTHER" id="PTHR43221:SF1">
    <property type="entry name" value="PROTEASE HTPX"/>
    <property type="match status" value="1"/>
</dbReference>
<evidence type="ECO:0000256" key="10">
    <source>
        <dbReference type="ARBA" id="ARBA00023136"/>
    </source>
</evidence>
<evidence type="ECO:0000256" key="2">
    <source>
        <dbReference type="ARBA" id="ARBA00022475"/>
    </source>
</evidence>
<feature type="domain" description="Peptidase M48" evidence="14">
    <location>
        <begin position="134"/>
        <end position="209"/>
    </location>
</feature>
<keyword evidence="2" id="KW-1003">Cell membrane</keyword>
<keyword evidence="6 11" id="KW-0378">Hydrolase</keyword>
<comment type="caution">
    <text evidence="15">The sequence shown here is derived from an EMBL/GenBank/DDBJ whole genome shotgun (WGS) entry which is preliminary data.</text>
</comment>
<dbReference type="GO" id="GO:0006508">
    <property type="term" value="P:proteolysis"/>
    <property type="evidence" value="ECO:0007669"/>
    <property type="project" value="UniProtKB-KW"/>
</dbReference>
<evidence type="ECO:0000256" key="6">
    <source>
        <dbReference type="ARBA" id="ARBA00022801"/>
    </source>
</evidence>
<evidence type="ECO:0000256" key="12">
    <source>
        <dbReference type="SAM" id="MobiDB-lite"/>
    </source>
</evidence>
<dbReference type="GO" id="GO:0046872">
    <property type="term" value="F:metal ion binding"/>
    <property type="evidence" value="ECO:0007669"/>
    <property type="project" value="UniProtKB-KW"/>
</dbReference>
<feature type="transmembrane region" description="Helical" evidence="13">
    <location>
        <begin position="89"/>
        <end position="109"/>
    </location>
</feature>
<dbReference type="Gene3D" id="3.30.2010.10">
    <property type="entry name" value="Metalloproteases ('zincins'), catalytic domain"/>
    <property type="match status" value="1"/>
</dbReference>
<dbReference type="PANTHER" id="PTHR43221">
    <property type="entry name" value="PROTEASE HTPX"/>
    <property type="match status" value="1"/>
</dbReference>
<evidence type="ECO:0000256" key="3">
    <source>
        <dbReference type="ARBA" id="ARBA00022670"/>
    </source>
</evidence>
<evidence type="ECO:0000256" key="1">
    <source>
        <dbReference type="ARBA" id="ARBA00004651"/>
    </source>
</evidence>
<accession>A0A9D1H0J8</accession>
<keyword evidence="7 11" id="KW-0862">Zinc</keyword>
<dbReference type="Pfam" id="PF01435">
    <property type="entry name" value="Peptidase_M48"/>
    <property type="match status" value="2"/>
</dbReference>
<evidence type="ECO:0000313" key="15">
    <source>
        <dbReference type="EMBL" id="HIT76919.1"/>
    </source>
</evidence>
<name>A0A9D1H0J8_9ACTN</name>
<evidence type="ECO:0000259" key="14">
    <source>
        <dbReference type="Pfam" id="PF01435"/>
    </source>
</evidence>
<dbReference type="GO" id="GO:0005886">
    <property type="term" value="C:plasma membrane"/>
    <property type="evidence" value="ECO:0007669"/>
    <property type="project" value="UniProtKB-SubCell"/>
</dbReference>
<organism evidence="15 16">
    <name type="scientific">Candidatus Avipropionibacterium avicola</name>
    <dbReference type="NCBI Taxonomy" id="2840701"/>
    <lineage>
        <taxon>Bacteria</taxon>
        <taxon>Bacillati</taxon>
        <taxon>Actinomycetota</taxon>
        <taxon>Actinomycetes</taxon>
        <taxon>Propionibacteriales</taxon>
        <taxon>Propionibacteriaceae</taxon>
        <taxon>Propionibacteriaceae incertae sedis</taxon>
        <taxon>Candidatus Avipropionibacterium</taxon>
    </lineage>
</organism>
<dbReference type="Proteomes" id="UP000886842">
    <property type="component" value="Unassembled WGS sequence"/>
</dbReference>
<protein>
    <submittedName>
        <fullName evidence="15">M48 family metallopeptidase</fullName>
    </submittedName>
</protein>
<evidence type="ECO:0000256" key="9">
    <source>
        <dbReference type="ARBA" id="ARBA00023049"/>
    </source>
</evidence>
<sequence>MTQPPVPVSAAPTEPEGPRLLNRQTALPRQELGRRLHPGEIPWLIVTCVLGGLGYLGSFIFLVMLAIDFLGGGGGAFGLRPGTTEYDMVQQASGIVFSLTTLALLLYLARGYMYAQMRVNGVRLTPTQFPEGYRMLVEAAAAAGMRKVPDAYVVSGGGTINAFASGHAWRRFIVVYSDLFEVGGEARDPDALRFVIGHEVGHLGAGHVSYWRQWLTAPVSQLPFLGNFLSRAQEYTADNFGHYYVGPKGAHGGIRLLAGGKYLNANVNFDEFADRSFTEKGLFVWATNIASTHPILLWRAQALRDRTQPGRLFLRPKGNPGGIPSLPGGSDPTDRYPNPNEALEFLEAFPPK</sequence>